<dbReference type="PANTHER" id="PTHR11078:SF3">
    <property type="entry name" value="ANTITERMINATION NUSB DOMAIN-CONTAINING PROTEIN"/>
    <property type="match status" value="1"/>
</dbReference>
<dbReference type="InterPro" id="IPR006027">
    <property type="entry name" value="NusB_RsmB_TIM44"/>
</dbReference>
<dbReference type="NCBIfam" id="TIGR01951">
    <property type="entry name" value="nusB"/>
    <property type="match status" value="1"/>
</dbReference>
<comment type="similarity">
    <text evidence="1">Belongs to the NusB family.</text>
</comment>
<dbReference type="InterPro" id="IPR011605">
    <property type="entry name" value="NusB_fam"/>
</dbReference>
<dbReference type="EMBL" id="MFJY01000021">
    <property type="protein sequence ID" value="OGG28193.1"/>
    <property type="molecule type" value="Genomic_DNA"/>
</dbReference>
<evidence type="ECO:0000256" key="3">
    <source>
        <dbReference type="ARBA" id="ARBA00022884"/>
    </source>
</evidence>
<organism evidence="7 8">
    <name type="scientific">Candidatus Gottesmanbacteria bacterium RIFCSPLOWO2_01_FULL_48_11</name>
    <dbReference type="NCBI Taxonomy" id="1798395"/>
    <lineage>
        <taxon>Bacteria</taxon>
        <taxon>Candidatus Gottesmaniibacteriota</taxon>
    </lineage>
</organism>
<dbReference type="GO" id="GO:0031564">
    <property type="term" value="P:transcription antitermination"/>
    <property type="evidence" value="ECO:0007669"/>
    <property type="project" value="UniProtKB-KW"/>
</dbReference>
<reference evidence="7 8" key="1">
    <citation type="journal article" date="2016" name="Nat. Commun.">
        <title>Thousands of microbial genomes shed light on interconnected biogeochemical processes in an aquifer system.</title>
        <authorList>
            <person name="Anantharaman K."/>
            <person name="Brown C.T."/>
            <person name="Hug L.A."/>
            <person name="Sharon I."/>
            <person name="Castelle C.J."/>
            <person name="Probst A.J."/>
            <person name="Thomas B.C."/>
            <person name="Singh A."/>
            <person name="Wilkins M.J."/>
            <person name="Karaoz U."/>
            <person name="Brodie E.L."/>
            <person name="Williams K.H."/>
            <person name="Hubbard S.S."/>
            <person name="Banfield J.F."/>
        </authorList>
    </citation>
    <scope>NUCLEOTIDE SEQUENCE [LARGE SCALE GENOMIC DNA]</scope>
</reference>
<keyword evidence="3" id="KW-0694">RNA-binding</keyword>
<protein>
    <submittedName>
        <fullName evidence="7">Transcription antitermination factor NusB</fullName>
    </submittedName>
</protein>
<keyword evidence="5" id="KW-0804">Transcription</keyword>
<sequence>MQILRLVWWKRSGKTKSKKSKKVKTALDPRHKKRIDMMQQLFAVSFGKDQPQYLVTDILPSLQTLDDAIKQAAPEWPVDKIAKIDLAILRLATYELLIQKTEPPKVVIDEAVELAKEFGNESSPKFVNGVLGTILKTI</sequence>
<dbReference type="AlphaFoldDB" id="A0A1F6AUM7"/>
<name>A0A1F6AUM7_9BACT</name>
<evidence type="ECO:0000313" key="8">
    <source>
        <dbReference type="Proteomes" id="UP000178305"/>
    </source>
</evidence>
<dbReference type="InterPro" id="IPR035926">
    <property type="entry name" value="NusB-like_sf"/>
</dbReference>
<dbReference type="GO" id="GO:0006353">
    <property type="term" value="P:DNA-templated transcription termination"/>
    <property type="evidence" value="ECO:0007669"/>
    <property type="project" value="InterPro"/>
</dbReference>
<accession>A0A1F6AUM7</accession>
<dbReference type="Gene3D" id="1.10.940.10">
    <property type="entry name" value="NusB-like"/>
    <property type="match status" value="1"/>
</dbReference>
<dbReference type="PANTHER" id="PTHR11078">
    <property type="entry name" value="N UTILIZATION SUBSTANCE PROTEIN B-RELATED"/>
    <property type="match status" value="1"/>
</dbReference>
<gene>
    <name evidence="7" type="ORF">A3A64_00080</name>
</gene>
<dbReference type="SUPFAM" id="SSF48013">
    <property type="entry name" value="NusB-like"/>
    <property type="match status" value="1"/>
</dbReference>
<evidence type="ECO:0000256" key="4">
    <source>
        <dbReference type="ARBA" id="ARBA00023015"/>
    </source>
</evidence>
<dbReference type="GO" id="GO:0003723">
    <property type="term" value="F:RNA binding"/>
    <property type="evidence" value="ECO:0007669"/>
    <property type="project" value="UniProtKB-KW"/>
</dbReference>
<evidence type="ECO:0000256" key="2">
    <source>
        <dbReference type="ARBA" id="ARBA00022814"/>
    </source>
</evidence>
<dbReference type="Proteomes" id="UP000178305">
    <property type="component" value="Unassembled WGS sequence"/>
</dbReference>
<keyword evidence="4" id="KW-0805">Transcription regulation</keyword>
<evidence type="ECO:0000313" key="7">
    <source>
        <dbReference type="EMBL" id="OGG28193.1"/>
    </source>
</evidence>
<dbReference type="GO" id="GO:0005829">
    <property type="term" value="C:cytosol"/>
    <property type="evidence" value="ECO:0007669"/>
    <property type="project" value="TreeGrafter"/>
</dbReference>
<keyword evidence="2" id="KW-0889">Transcription antitermination</keyword>
<feature type="domain" description="NusB/RsmB/TIM44" evidence="6">
    <location>
        <begin position="51"/>
        <end position="135"/>
    </location>
</feature>
<dbReference type="Pfam" id="PF01029">
    <property type="entry name" value="NusB"/>
    <property type="match status" value="1"/>
</dbReference>
<evidence type="ECO:0000256" key="1">
    <source>
        <dbReference type="ARBA" id="ARBA00005952"/>
    </source>
</evidence>
<comment type="caution">
    <text evidence="7">The sequence shown here is derived from an EMBL/GenBank/DDBJ whole genome shotgun (WGS) entry which is preliminary data.</text>
</comment>
<evidence type="ECO:0000256" key="5">
    <source>
        <dbReference type="ARBA" id="ARBA00023163"/>
    </source>
</evidence>
<evidence type="ECO:0000259" key="6">
    <source>
        <dbReference type="Pfam" id="PF01029"/>
    </source>
</evidence>
<proteinExistence type="inferred from homology"/>